<dbReference type="SUPFAM" id="SSF51905">
    <property type="entry name" value="FAD/NAD(P)-binding domain"/>
    <property type="match status" value="1"/>
</dbReference>
<keyword evidence="1" id="KW-1133">Transmembrane helix</keyword>
<feature type="transmembrane region" description="Helical" evidence="1">
    <location>
        <begin position="362"/>
        <end position="383"/>
    </location>
</feature>
<dbReference type="STRING" id="1121302.SAMN02745163_03819"/>
<dbReference type="Gene3D" id="3.30.9.10">
    <property type="entry name" value="D-Amino Acid Oxidase, subunit A, domain 2"/>
    <property type="match status" value="1"/>
</dbReference>
<dbReference type="PANTHER" id="PTHR13847:SF201">
    <property type="entry name" value="PUTATIBE OXIDOREDUCTASE"/>
    <property type="match status" value="1"/>
</dbReference>
<name>A0A1M6SIN4_9CLOT</name>
<organism evidence="3 4">
    <name type="scientific">Clostridium cavendishii DSM 21758</name>
    <dbReference type="NCBI Taxonomy" id="1121302"/>
    <lineage>
        <taxon>Bacteria</taxon>
        <taxon>Bacillati</taxon>
        <taxon>Bacillota</taxon>
        <taxon>Clostridia</taxon>
        <taxon>Eubacteriales</taxon>
        <taxon>Clostridiaceae</taxon>
        <taxon>Clostridium</taxon>
    </lineage>
</organism>
<evidence type="ECO:0000313" key="3">
    <source>
        <dbReference type="EMBL" id="SHK44489.1"/>
    </source>
</evidence>
<dbReference type="Gene3D" id="3.50.50.60">
    <property type="entry name" value="FAD/NAD(P)-binding domain"/>
    <property type="match status" value="1"/>
</dbReference>
<keyword evidence="1" id="KW-0812">Transmembrane</keyword>
<dbReference type="RefSeq" id="WP_072991833.1">
    <property type="nucleotide sequence ID" value="NZ_FQZB01000017.1"/>
</dbReference>
<dbReference type="GO" id="GO:0005737">
    <property type="term" value="C:cytoplasm"/>
    <property type="evidence" value="ECO:0007669"/>
    <property type="project" value="TreeGrafter"/>
</dbReference>
<protein>
    <submittedName>
        <fullName evidence="3">Glycine/D-amino acid oxidase</fullName>
    </submittedName>
</protein>
<keyword evidence="4" id="KW-1185">Reference proteome</keyword>
<dbReference type="PANTHER" id="PTHR13847">
    <property type="entry name" value="SARCOSINE DEHYDROGENASE-RELATED"/>
    <property type="match status" value="1"/>
</dbReference>
<feature type="domain" description="FAD dependent oxidoreductase" evidence="2">
    <location>
        <begin position="33"/>
        <end position="385"/>
    </location>
</feature>
<proteinExistence type="predicted"/>
<dbReference type="Proteomes" id="UP000184310">
    <property type="component" value="Unassembled WGS sequence"/>
</dbReference>
<evidence type="ECO:0000256" key="1">
    <source>
        <dbReference type="SAM" id="Phobius"/>
    </source>
</evidence>
<dbReference type="InterPro" id="IPR036188">
    <property type="entry name" value="FAD/NAD-bd_sf"/>
</dbReference>
<dbReference type="Pfam" id="PF01266">
    <property type="entry name" value="DAO"/>
    <property type="match status" value="1"/>
</dbReference>
<accession>A0A1M6SIN4</accession>
<dbReference type="AlphaFoldDB" id="A0A1M6SIN4"/>
<dbReference type="EMBL" id="FQZB01000017">
    <property type="protein sequence ID" value="SHK44489.1"/>
    <property type="molecule type" value="Genomic_DNA"/>
</dbReference>
<dbReference type="OrthoDB" id="571248at2"/>
<evidence type="ECO:0000313" key="4">
    <source>
        <dbReference type="Proteomes" id="UP000184310"/>
    </source>
</evidence>
<gene>
    <name evidence="3" type="ORF">SAMN02745163_03819</name>
</gene>
<evidence type="ECO:0000259" key="2">
    <source>
        <dbReference type="Pfam" id="PF01266"/>
    </source>
</evidence>
<sequence length="405" mass="46173">MSLQCVQGVPMFTKINKVPKQYEYLTQDIETEVIIIGGGVTGCILGHYFTKNNIPAVILEKNRIAHGSTSITTSLLQYELDSNAKELEEYTTLDNVIQSYKLGLKALEEMDEFINIYGNGCDYERKDTLLYTSKKLEVDIIKEEYLIRKNAGLDVNFITEEDNPFSFDLKAGVYANKGGAQLDPYKYTHQLLEVSSKQGLRIFENTEVMTINYLNEGVEVITSYGYKVKGKKVIIATGYNTDRFTKRDFGVKTVTYNIVTKPVNSLDGWQNKVLIRDNTNPYNYFRTTSDNRILVGGEDIDFIWGIVDEKVAEKKYSILEQRVKSMFNKIKDIEVEYKYCGAFASTQDNLGFVGPDPKHKDLWFCLGYGANGILFAILGGMMLSKLYKGEEDKDLHLFKVDRFDK</sequence>
<keyword evidence="1" id="KW-0472">Membrane</keyword>
<reference evidence="3 4" key="1">
    <citation type="submission" date="2016-11" db="EMBL/GenBank/DDBJ databases">
        <authorList>
            <person name="Jaros S."/>
            <person name="Januszkiewicz K."/>
            <person name="Wedrychowicz H."/>
        </authorList>
    </citation>
    <scope>NUCLEOTIDE SEQUENCE [LARGE SCALE GENOMIC DNA]</scope>
    <source>
        <strain evidence="3 4">DSM 21758</strain>
    </source>
</reference>
<dbReference type="InterPro" id="IPR006076">
    <property type="entry name" value="FAD-dep_OxRdtase"/>
</dbReference>